<evidence type="ECO:0000313" key="2">
    <source>
        <dbReference type="EMBL" id="MFD0868296.1"/>
    </source>
</evidence>
<protein>
    <submittedName>
        <fullName evidence="2">DUF2243 domain-containing protein</fullName>
    </submittedName>
</protein>
<sequence>MRNYTFTGAFLLGIGMVGMLDGIIFHQILQWHSTFMHTDRFHQIVSDGIFHLIVTIILFIGAVLLWKSDPQDNGHRPEIFWGGLLVGGGLFNLAEGLVNHHILGVHHVKAGPYQLYYDLSFDAAALLILLSGVVQIRRQRTVKGEPGEAK</sequence>
<dbReference type="InterPro" id="IPR018719">
    <property type="entry name" value="DUF2243_membrane"/>
</dbReference>
<organism evidence="2 3">
    <name type="scientific">Paenibacillus residui</name>
    <dbReference type="NCBI Taxonomy" id="629724"/>
    <lineage>
        <taxon>Bacteria</taxon>
        <taxon>Bacillati</taxon>
        <taxon>Bacillota</taxon>
        <taxon>Bacilli</taxon>
        <taxon>Bacillales</taxon>
        <taxon>Paenibacillaceae</taxon>
        <taxon>Paenibacillus</taxon>
    </lineage>
</organism>
<evidence type="ECO:0000256" key="1">
    <source>
        <dbReference type="SAM" id="Phobius"/>
    </source>
</evidence>
<gene>
    <name evidence="2" type="ORF">ACFQ03_03980</name>
</gene>
<keyword evidence="1" id="KW-0472">Membrane</keyword>
<evidence type="ECO:0000313" key="3">
    <source>
        <dbReference type="Proteomes" id="UP001597120"/>
    </source>
</evidence>
<keyword evidence="3" id="KW-1185">Reference proteome</keyword>
<reference evidence="3" key="1">
    <citation type="journal article" date="2019" name="Int. J. Syst. Evol. Microbiol.">
        <title>The Global Catalogue of Microorganisms (GCM) 10K type strain sequencing project: providing services to taxonomists for standard genome sequencing and annotation.</title>
        <authorList>
            <consortium name="The Broad Institute Genomics Platform"/>
            <consortium name="The Broad Institute Genome Sequencing Center for Infectious Disease"/>
            <person name="Wu L."/>
            <person name="Ma J."/>
        </authorList>
    </citation>
    <scope>NUCLEOTIDE SEQUENCE [LARGE SCALE GENOMIC DNA]</scope>
    <source>
        <strain evidence="3">CCUG 57263</strain>
    </source>
</reference>
<feature type="transmembrane region" description="Helical" evidence="1">
    <location>
        <begin position="49"/>
        <end position="67"/>
    </location>
</feature>
<feature type="transmembrane region" description="Helical" evidence="1">
    <location>
        <begin position="79"/>
        <end position="103"/>
    </location>
</feature>
<proteinExistence type="predicted"/>
<dbReference type="EMBL" id="JBHTIU010000011">
    <property type="protein sequence ID" value="MFD0868296.1"/>
    <property type="molecule type" value="Genomic_DNA"/>
</dbReference>
<name>A0ABW3D706_9BACL</name>
<keyword evidence="1" id="KW-1133">Transmembrane helix</keyword>
<accession>A0ABW3D706</accession>
<feature type="transmembrane region" description="Helical" evidence="1">
    <location>
        <begin position="7"/>
        <end position="29"/>
    </location>
</feature>
<dbReference type="Proteomes" id="UP001597120">
    <property type="component" value="Unassembled WGS sequence"/>
</dbReference>
<dbReference type="RefSeq" id="WP_379286222.1">
    <property type="nucleotide sequence ID" value="NZ_JBHTIU010000011.1"/>
</dbReference>
<feature type="transmembrane region" description="Helical" evidence="1">
    <location>
        <begin position="115"/>
        <end position="134"/>
    </location>
</feature>
<comment type="caution">
    <text evidence="2">The sequence shown here is derived from an EMBL/GenBank/DDBJ whole genome shotgun (WGS) entry which is preliminary data.</text>
</comment>
<dbReference type="Pfam" id="PF10002">
    <property type="entry name" value="DUF2243"/>
    <property type="match status" value="1"/>
</dbReference>
<keyword evidence="1" id="KW-0812">Transmembrane</keyword>